<proteinExistence type="inferred from homology"/>
<keyword evidence="2" id="KW-0238">DNA-binding</keyword>
<evidence type="ECO:0000256" key="2">
    <source>
        <dbReference type="ARBA" id="ARBA00023125"/>
    </source>
</evidence>
<dbReference type="GO" id="GO:0015074">
    <property type="term" value="P:DNA integration"/>
    <property type="evidence" value="ECO:0007669"/>
    <property type="project" value="InterPro"/>
</dbReference>
<dbReference type="PROSITE" id="PS51898">
    <property type="entry name" value="TYR_RECOMBINASE"/>
    <property type="match status" value="1"/>
</dbReference>
<dbReference type="InterPro" id="IPR050090">
    <property type="entry name" value="Tyrosine_recombinase_XerCD"/>
</dbReference>
<dbReference type="EMBL" id="NFDE01000006">
    <property type="protein sequence ID" value="OTX97249.1"/>
    <property type="molecule type" value="Genomic_DNA"/>
</dbReference>
<dbReference type="CDD" id="cd00397">
    <property type="entry name" value="DNA_BRE_C"/>
    <property type="match status" value="1"/>
</dbReference>
<dbReference type="Proteomes" id="UP000194945">
    <property type="component" value="Unassembled WGS sequence"/>
</dbReference>
<comment type="caution">
    <text evidence="6">The sequence shown here is derived from an EMBL/GenBank/DDBJ whole genome shotgun (WGS) entry which is preliminary data.</text>
</comment>
<dbReference type="PANTHER" id="PTHR30349:SF41">
    <property type="entry name" value="INTEGRASE_RECOMBINASE PROTEIN MJ0367-RELATED"/>
    <property type="match status" value="1"/>
</dbReference>
<evidence type="ECO:0000313" key="7">
    <source>
        <dbReference type="Proteomes" id="UP000194945"/>
    </source>
</evidence>
<evidence type="ECO:0000313" key="5">
    <source>
        <dbReference type="EMBL" id="OTX91662.1"/>
    </source>
</evidence>
<dbReference type="Gene3D" id="1.10.443.10">
    <property type="entry name" value="Intergrase catalytic core"/>
    <property type="match status" value="1"/>
</dbReference>
<dbReference type="InterPro" id="IPR013762">
    <property type="entry name" value="Integrase-like_cat_sf"/>
</dbReference>
<dbReference type="InterPro" id="IPR011010">
    <property type="entry name" value="DNA_brk_join_enz"/>
</dbReference>
<keyword evidence="3" id="KW-0233">DNA recombination</keyword>
<evidence type="ECO:0000259" key="4">
    <source>
        <dbReference type="PROSITE" id="PS51898"/>
    </source>
</evidence>
<feature type="domain" description="Tyr recombinase" evidence="4">
    <location>
        <begin position="275"/>
        <end position="496"/>
    </location>
</feature>
<protein>
    <submittedName>
        <fullName evidence="6">Integrase</fullName>
    </submittedName>
</protein>
<dbReference type="EMBL" id="NFDE01000036">
    <property type="protein sequence ID" value="OTX91662.1"/>
    <property type="molecule type" value="Genomic_DNA"/>
</dbReference>
<dbReference type="SUPFAM" id="SSF56349">
    <property type="entry name" value="DNA breaking-rejoining enzymes"/>
    <property type="match status" value="1"/>
</dbReference>
<accession>A0A242ZNG8</accession>
<name>A0A242ZNG8_9BACI</name>
<dbReference type="Pfam" id="PF00589">
    <property type="entry name" value="Phage_integrase"/>
    <property type="match status" value="1"/>
</dbReference>
<dbReference type="RefSeq" id="WP_088092121.1">
    <property type="nucleotide sequence ID" value="NZ_JARMNH010000081.1"/>
</dbReference>
<gene>
    <name evidence="6" type="ORF">BK730_02705</name>
    <name evidence="5" type="ORF">BK730_07780</name>
</gene>
<comment type="similarity">
    <text evidence="1">Belongs to the 'phage' integrase family.</text>
</comment>
<dbReference type="GO" id="GO:0006310">
    <property type="term" value="P:DNA recombination"/>
    <property type="evidence" value="ECO:0007669"/>
    <property type="project" value="UniProtKB-KW"/>
</dbReference>
<reference evidence="6 7" key="1">
    <citation type="submission" date="2016-10" db="EMBL/GenBank/DDBJ databases">
        <title>Comparative genomics of Bacillus thuringiensis reveals a path to pathogens against multiple invertebrate hosts.</title>
        <authorList>
            <person name="Zheng J."/>
            <person name="Gao Q."/>
            <person name="Liu H."/>
            <person name="Peng D."/>
            <person name="Ruan L."/>
            <person name="Sun M."/>
        </authorList>
    </citation>
    <scope>NUCLEOTIDE SEQUENCE [LARGE SCALE GENOMIC DNA]</scope>
    <source>
        <strain evidence="6">BGSC 4BK1</strain>
    </source>
</reference>
<dbReference type="PANTHER" id="PTHR30349">
    <property type="entry name" value="PHAGE INTEGRASE-RELATED"/>
    <property type="match status" value="1"/>
</dbReference>
<evidence type="ECO:0000256" key="3">
    <source>
        <dbReference type="ARBA" id="ARBA00023172"/>
    </source>
</evidence>
<organism evidence="6 7">
    <name type="scientific">Bacillus wiedmannii</name>
    <dbReference type="NCBI Taxonomy" id="1890302"/>
    <lineage>
        <taxon>Bacteria</taxon>
        <taxon>Bacillati</taxon>
        <taxon>Bacillota</taxon>
        <taxon>Bacilli</taxon>
        <taxon>Bacillales</taxon>
        <taxon>Bacillaceae</taxon>
        <taxon>Bacillus</taxon>
        <taxon>Bacillus cereus group</taxon>
    </lineage>
</organism>
<evidence type="ECO:0000256" key="1">
    <source>
        <dbReference type="ARBA" id="ARBA00008857"/>
    </source>
</evidence>
<dbReference type="AlphaFoldDB" id="A0A242ZNG8"/>
<dbReference type="InterPro" id="IPR002104">
    <property type="entry name" value="Integrase_catalytic"/>
</dbReference>
<dbReference type="GO" id="GO:0003677">
    <property type="term" value="F:DNA binding"/>
    <property type="evidence" value="ECO:0007669"/>
    <property type="project" value="UniProtKB-KW"/>
</dbReference>
<sequence length="628" mass="73548">MIKSKAGIQSKTNSSESLISKANVPFYPVEDIDTSWMTKAQKRFFNVLKNTTNRQKNYTEILELAGYSITSHQSWHKAIKDKQFATLLESMGVNIRQRKFRNPPHYEIKYIKNPKERNEYLKQDIWDMRKLFKEYPKHRSPSVYIIDFTKIENAHLKTLVKRYFYNMFGEWEPGTFSFQLHKITRFVNILNNEFPEIKSFNELRRKTHIESILPHLHSLSKNLSNRIFHATKQMLNYMYLNNWVEGPITNNLLISYDSPNRIEPLPKPIPPYVKIQLDDYLENKIIPLLEADKNTPIVAAKYWDFIIIIRHTGRRFEDLAHMIADESDVDCLRYDLDGDPQLYIDHRIAKIAKDLVIPLVHIVDSHGKNIVEQAILRQKKRVKKYPPTSDNQKYLFREVIAYDKENTPITETISYNFVMNHVLPRICKLIPLSNIAQDSGSTYNITSHQFRHTVATEMIDAGVDIYAVKNFLGHSSVTMTEKYIKVYQKRLKKEFKEKLLRSDARDIKEKLPEQEEAFGDNKWVKNKIIAVFDQGDGCCEHPYKMPSCPHQVACKTCIKKKILLRHKNAVVDTIDAFTTHLNQAKQIGLEEKIDEFDKVVQFYQTALEIIERGETFDAAKHFYTGGVH</sequence>
<evidence type="ECO:0000313" key="6">
    <source>
        <dbReference type="EMBL" id="OTX97249.1"/>
    </source>
</evidence>